<keyword evidence="3 4" id="KW-0687">Ribonucleoprotein</keyword>
<dbReference type="EMBL" id="BEYU01000067">
    <property type="protein sequence ID" value="GBG29880.1"/>
    <property type="molecule type" value="Genomic_DNA"/>
</dbReference>
<evidence type="ECO:0000256" key="1">
    <source>
        <dbReference type="ARBA" id="ARBA00008777"/>
    </source>
</evidence>
<dbReference type="PANTHER" id="PTHR14413">
    <property type="entry name" value="RIBOSOMAL PROTEIN L17"/>
    <property type="match status" value="1"/>
</dbReference>
<dbReference type="InterPro" id="IPR000456">
    <property type="entry name" value="Ribosomal_bL17"/>
</dbReference>
<reference evidence="5 6" key="1">
    <citation type="submission" date="2017-12" db="EMBL/GenBank/DDBJ databases">
        <title>Sequencing, de novo assembly and annotation of complete genome of a new Thraustochytrid species, strain FCC1311.</title>
        <authorList>
            <person name="Sedici K."/>
            <person name="Godart F."/>
            <person name="Aiese Cigliano R."/>
            <person name="Sanseverino W."/>
            <person name="Barakat M."/>
            <person name="Ortet P."/>
            <person name="Marechal E."/>
            <person name="Cagnac O."/>
            <person name="Amato A."/>
        </authorList>
    </citation>
    <scope>NUCLEOTIDE SEQUENCE [LARGE SCALE GENOMIC DNA]</scope>
</reference>
<evidence type="ECO:0000256" key="2">
    <source>
        <dbReference type="ARBA" id="ARBA00022980"/>
    </source>
</evidence>
<dbReference type="SUPFAM" id="SSF64263">
    <property type="entry name" value="Prokaryotic ribosomal protein L17"/>
    <property type="match status" value="1"/>
</dbReference>
<organism evidence="5 6">
    <name type="scientific">Hondaea fermentalgiana</name>
    <dbReference type="NCBI Taxonomy" id="2315210"/>
    <lineage>
        <taxon>Eukaryota</taxon>
        <taxon>Sar</taxon>
        <taxon>Stramenopiles</taxon>
        <taxon>Bigyra</taxon>
        <taxon>Labyrinthulomycetes</taxon>
        <taxon>Thraustochytrida</taxon>
        <taxon>Thraustochytriidae</taxon>
        <taxon>Hondaea</taxon>
    </lineage>
</organism>
<dbReference type="Proteomes" id="UP000241890">
    <property type="component" value="Unassembled WGS sequence"/>
</dbReference>
<gene>
    <name evidence="5" type="ORF">FCC1311_061002</name>
</gene>
<name>A0A2R5GG79_9STRA</name>
<evidence type="ECO:0000313" key="5">
    <source>
        <dbReference type="EMBL" id="GBG29880.1"/>
    </source>
</evidence>
<dbReference type="InParanoid" id="A0A2R5GG79"/>
<protein>
    <submittedName>
        <fullName evidence="5">50S ribosomal protein L17</fullName>
    </submittedName>
</protein>
<proteinExistence type="inferred from homology"/>
<dbReference type="NCBIfam" id="TIGR00059">
    <property type="entry name" value="L17"/>
    <property type="match status" value="1"/>
</dbReference>
<dbReference type="HAMAP" id="MF_01368">
    <property type="entry name" value="Ribosomal_bL17"/>
    <property type="match status" value="1"/>
</dbReference>
<dbReference type="GO" id="GO:0022625">
    <property type="term" value="C:cytosolic large ribosomal subunit"/>
    <property type="evidence" value="ECO:0007669"/>
    <property type="project" value="TreeGrafter"/>
</dbReference>
<dbReference type="OrthoDB" id="275000at2759"/>
<accession>A0A2R5GG79</accession>
<comment type="caution">
    <text evidence="5">The sequence shown here is derived from an EMBL/GenBank/DDBJ whole genome shotgun (WGS) entry which is preliminary data.</text>
</comment>
<sequence>MGGQKHRVMFRKLGRDSAHRMAMLRNLVDSLILSERVKTTLPKAKEVRRFADHVINIAKKGDDAQRRAQVRSVLMTSQAQDKVFDELAKRYEHRPGGVTRVLKIGWRKGDGADMAVIELVDTPLELRPAKPVNANTVLRSKGVETPTYAAMLPSRNKDLTR</sequence>
<dbReference type="GO" id="GO:0003735">
    <property type="term" value="F:structural constituent of ribosome"/>
    <property type="evidence" value="ECO:0007669"/>
    <property type="project" value="InterPro"/>
</dbReference>
<comment type="similarity">
    <text evidence="1 4">Belongs to the bacterial ribosomal protein bL17 family.</text>
</comment>
<dbReference type="GO" id="GO:0006412">
    <property type="term" value="P:translation"/>
    <property type="evidence" value="ECO:0007669"/>
    <property type="project" value="InterPro"/>
</dbReference>
<keyword evidence="2 4" id="KW-0689">Ribosomal protein</keyword>
<evidence type="ECO:0000313" key="6">
    <source>
        <dbReference type="Proteomes" id="UP000241890"/>
    </source>
</evidence>
<evidence type="ECO:0000256" key="3">
    <source>
        <dbReference type="ARBA" id="ARBA00023274"/>
    </source>
</evidence>
<dbReference type="PANTHER" id="PTHR14413:SF16">
    <property type="entry name" value="LARGE RIBOSOMAL SUBUNIT PROTEIN BL17M"/>
    <property type="match status" value="1"/>
</dbReference>
<keyword evidence="6" id="KW-1185">Reference proteome</keyword>
<dbReference type="Gene3D" id="3.90.1030.10">
    <property type="entry name" value="Ribosomal protein L17"/>
    <property type="match status" value="1"/>
</dbReference>
<dbReference type="AlphaFoldDB" id="A0A2R5GG79"/>
<dbReference type="InterPro" id="IPR036373">
    <property type="entry name" value="Ribosomal_bL17_sf"/>
</dbReference>
<dbReference type="Pfam" id="PF01196">
    <property type="entry name" value="Ribosomal_L17"/>
    <property type="match status" value="1"/>
</dbReference>
<evidence type="ECO:0000256" key="4">
    <source>
        <dbReference type="RuleBase" id="RU000660"/>
    </source>
</evidence>